<protein>
    <recommendedName>
        <fullName evidence="4">Prohead serine protease domain-containing protein</fullName>
    </recommendedName>
</protein>
<dbReference type="AlphaFoldDB" id="A0A3R6E6K9"/>
<dbReference type="InterPro" id="IPR054613">
    <property type="entry name" value="Peptidase_S78_dom"/>
</dbReference>
<dbReference type="Pfam" id="PF04586">
    <property type="entry name" value="Peptidase_S78"/>
    <property type="match status" value="1"/>
</dbReference>
<evidence type="ECO:0000256" key="1">
    <source>
        <dbReference type="ARBA" id="ARBA00022612"/>
    </source>
</evidence>
<dbReference type="RefSeq" id="WP_122291600.1">
    <property type="nucleotide sequence ID" value="NZ_QRKC01000015.1"/>
</dbReference>
<keyword evidence="1" id="KW-1188">Viral release from host cell</keyword>
<dbReference type="EMBL" id="QRKC01000015">
    <property type="protein sequence ID" value="RHH74017.1"/>
    <property type="molecule type" value="Genomic_DNA"/>
</dbReference>
<organism evidence="5 6">
    <name type="scientific">Parabacteroides merdae</name>
    <dbReference type="NCBI Taxonomy" id="46503"/>
    <lineage>
        <taxon>Bacteria</taxon>
        <taxon>Pseudomonadati</taxon>
        <taxon>Bacteroidota</taxon>
        <taxon>Bacteroidia</taxon>
        <taxon>Bacteroidales</taxon>
        <taxon>Tannerellaceae</taxon>
        <taxon>Parabacteroides</taxon>
    </lineage>
</organism>
<name>A0A3R6E6K9_9BACT</name>
<proteinExistence type="predicted"/>
<reference evidence="5 6" key="1">
    <citation type="submission" date="2018-08" db="EMBL/GenBank/DDBJ databases">
        <title>A genome reference for cultivated species of the human gut microbiota.</title>
        <authorList>
            <person name="Zou Y."/>
            <person name="Xue W."/>
            <person name="Luo G."/>
        </authorList>
    </citation>
    <scope>NUCLEOTIDE SEQUENCE [LARGE SCALE GENOMIC DNA]</scope>
    <source>
        <strain evidence="5 6">AM16-50</strain>
    </source>
</reference>
<evidence type="ECO:0000259" key="4">
    <source>
        <dbReference type="Pfam" id="PF04586"/>
    </source>
</evidence>
<accession>A0A3R6E6K9</accession>
<evidence type="ECO:0000313" key="6">
    <source>
        <dbReference type="Proteomes" id="UP000283732"/>
    </source>
</evidence>
<dbReference type="GO" id="GO:0006508">
    <property type="term" value="P:proteolysis"/>
    <property type="evidence" value="ECO:0007669"/>
    <property type="project" value="UniProtKB-KW"/>
</dbReference>
<evidence type="ECO:0000256" key="2">
    <source>
        <dbReference type="ARBA" id="ARBA00022670"/>
    </source>
</evidence>
<comment type="caution">
    <text evidence="5">The sequence shown here is derived from an EMBL/GenBank/DDBJ whole genome shotgun (WGS) entry which is preliminary data.</text>
</comment>
<keyword evidence="3" id="KW-0378">Hydrolase</keyword>
<gene>
    <name evidence="5" type="ORF">DW191_19155</name>
</gene>
<sequence>MNRKEAEKTRTVQFVFSDETRDTYGTVLSADKWDLKRFNRIGVAFYNHNGRSSDPDQTIGTARAWIEGKKLMGEIRFEAEELNPLADKVFRKVLAGTLRGVSVGFMPLERGKFGEGDEALGGKNETYYFGRCELLEISVTPLPANKNALARSIGTDPIGETMERMSADGDICTIEDQEPDTNADNDQKEREADKDRALALDLMCRTAITMSNC</sequence>
<feature type="domain" description="Prohead serine protease" evidence="4">
    <location>
        <begin position="69"/>
        <end position="150"/>
    </location>
</feature>
<dbReference type="Proteomes" id="UP000283732">
    <property type="component" value="Unassembled WGS sequence"/>
</dbReference>
<keyword evidence="2" id="KW-0645">Protease</keyword>
<dbReference type="GO" id="GO:0008233">
    <property type="term" value="F:peptidase activity"/>
    <property type="evidence" value="ECO:0007669"/>
    <property type="project" value="UniProtKB-KW"/>
</dbReference>
<evidence type="ECO:0000256" key="3">
    <source>
        <dbReference type="ARBA" id="ARBA00022801"/>
    </source>
</evidence>
<evidence type="ECO:0000313" key="5">
    <source>
        <dbReference type="EMBL" id="RHH74017.1"/>
    </source>
</evidence>